<protein>
    <submittedName>
        <fullName evidence="4">Transposase</fullName>
    </submittedName>
</protein>
<evidence type="ECO:0000259" key="2">
    <source>
        <dbReference type="Pfam" id="PF13005"/>
    </source>
</evidence>
<keyword evidence="5" id="KW-1185">Reference proteome</keyword>
<dbReference type="NCBIfam" id="NF033517">
    <property type="entry name" value="transpos_IS66"/>
    <property type="match status" value="2"/>
</dbReference>
<dbReference type="Proteomes" id="UP000017184">
    <property type="component" value="Chromosome"/>
</dbReference>
<sequence length="456" mass="49955">MRQALPASLPRVDIAHEPDTTTCTCGQAMQRISQDVSERLDYVPGVFRVERHIRGVWACKCCEHLRQDPMPAQIIEGGIPTARLLAQVLIAKYDDHLPLYRQCEIYARCGVDISDSTLADWVGACGVALAPIAQALKAQLLQSQVLHADESPITILGKKGDKKRGYIWAYASGVHEPVAAVVYQVKEGRSGGHARDFLQHAPPVRSVYETGSDPPGSRRWVGHLVVDDYAGYKALFVAGAGVRTDSSSGLSTTAQSEVSTPMSIIEVGCWAHVRRKFVELQVSAKSTLAATALVHIGALYTVEREIRDEGLDLAQALQRRQSQSAPRLAALHDWLRASREQVINGGAAAKAIDYALKRWPALVRYAGNARLPIDNNRIENQIRPWALGRKNWLFSGSLAAGARAADIMSLIQTAKINGIEPLAYLTDVLTRLPTLPNSRINELLPTRWQPAPDPQP</sequence>
<dbReference type="Pfam" id="PF13817">
    <property type="entry name" value="DDE_Tnp_IS66_C"/>
    <property type="match status" value="1"/>
</dbReference>
<dbReference type="InterPro" id="IPR052344">
    <property type="entry name" value="Transposase-related"/>
</dbReference>
<evidence type="ECO:0000313" key="4">
    <source>
        <dbReference type="EMBL" id="AGX86198.1"/>
    </source>
</evidence>
<dbReference type="Pfam" id="PF03050">
    <property type="entry name" value="DDE_Tnp_IS66"/>
    <property type="match status" value="1"/>
</dbReference>
<proteinExistence type="predicted"/>
<organism evidence="4 5">
    <name type="scientific">Candidatus Symbiobacter mobilis CR</name>
    <dbReference type="NCBI Taxonomy" id="946483"/>
    <lineage>
        <taxon>Bacteria</taxon>
        <taxon>Pseudomonadati</taxon>
        <taxon>Pseudomonadota</taxon>
        <taxon>Betaproteobacteria</taxon>
        <taxon>Burkholderiales</taxon>
        <taxon>Comamonadaceae</taxon>
    </lineage>
</organism>
<feature type="domain" description="Transposase IS66 central" evidence="1">
    <location>
        <begin position="78"/>
        <end position="401"/>
    </location>
</feature>
<dbReference type="AlphaFoldDB" id="U5N7C8"/>
<dbReference type="InterPro" id="IPR024474">
    <property type="entry name" value="Znf_dom_IS66"/>
</dbReference>
<dbReference type="Pfam" id="PF13005">
    <property type="entry name" value="zf-IS66"/>
    <property type="match status" value="1"/>
</dbReference>
<reference evidence="4 5" key="1">
    <citation type="journal article" date="2013" name="Genome Biol.">
        <title>Genomic analysis reveals key aspects of prokaryotic symbiosis in the phototrophic consortium "Chlorochromatium aggregatum".</title>
        <authorList>
            <person name="Liu Z."/>
            <person name="Muller J."/>
            <person name="Li T."/>
            <person name="Alvey R.M."/>
            <person name="Vogl K."/>
            <person name="Frigaard N.U."/>
            <person name="Rockwell N.C."/>
            <person name="Boyd E.S."/>
            <person name="Tomsho L.P."/>
            <person name="Schuster S.C."/>
            <person name="Henke P."/>
            <person name="Rohde M."/>
            <person name="Overmann J."/>
            <person name="Bryant D.A."/>
        </authorList>
    </citation>
    <scope>NUCLEOTIDE SEQUENCE [LARGE SCALE GENOMIC DNA]</scope>
    <source>
        <strain evidence="4">CR</strain>
    </source>
</reference>
<dbReference type="InterPro" id="IPR004291">
    <property type="entry name" value="Transposase_IS66_central"/>
</dbReference>
<dbReference type="RefSeq" id="WP_022771021.1">
    <property type="nucleotide sequence ID" value="NC_022576.1"/>
</dbReference>
<dbReference type="HOGENOM" id="CLU_023034_0_0_4"/>
<evidence type="ECO:0000259" key="3">
    <source>
        <dbReference type="Pfam" id="PF13817"/>
    </source>
</evidence>
<dbReference type="PANTHER" id="PTHR33678">
    <property type="entry name" value="BLL1576 PROTEIN"/>
    <property type="match status" value="1"/>
</dbReference>
<feature type="domain" description="Transposase IS66 C-terminal" evidence="3">
    <location>
        <begin position="409"/>
        <end position="445"/>
    </location>
</feature>
<dbReference type="eggNOG" id="COG2433">
    <property type="taxonomic scope" value="Bacteria"/>
</dbReference>
<feature type="domain" description="Transposase IS66 zinc-finger binding" evidence="2">
    <location>
        <begin position="21"/>
        <end position="63"/>
    </location>
</feature>
<gene>
    <name evidence="4" type="ORF">Cenrod_0063</name>
</gene>
<evidence type="ECO:0000259" key="1">
    <source>
        <dbReference type="Pfam" id="PF03050"/>
    </source>
</evidence>
<dbReference type="KEGG" id="cbx:Cenrod_0063"/>
<dbReference type="STRING" id="946483.Cenrod_0063"/>
<name>U5N7C8_9BURK</name>
<accession>U5N7C8</accession>
<dbReference type="PATRIC" id="fig|946483.4.peg.60"/>
<dbReference type="PANTHER" id="PTHR33678:SF1">
    <property type="entry name" value="BLL1576 PROTEIN"/>
    <property type="match status" value="1"/>
</dbReference>
<dbReference type="EMBL" id="CP004885">
    <property type="protein sequence ID" value="AGX86198.1"/>
    <property type="molecule type" value="Genomic_DNA"/>
</dbReference>
<evidence type="ECO:0000313" key="5">
    <source>
        <dbReference type="Proteomes" id="UP000017184"/>
    </source>
</evidence>
<dbReference type="InterPro" id="IPR039552">
    <property type="entry name" value="IS66_C"/>
</dbReference>